<feature type="compositionally biased region" description="Basic residues" evidence="1">
    <location>
        <begin position="33"/>
        <end position="54"/>
    </location>
</feature>
<feature type="region of interest" description="Disordered" evidence="1">
    <location>
        <begin position="1"/>
        <end position="68"/>
    </location>
</feature>
<gene>
    <name evidence="2" type="ORF">RUN39_v1_70017</name>
</gene>
<name>A0A0S4TNU4_RALSL</name>
<evidence type="ECO:0000313" key="2">
    <source>
        <dbReference type="EMBL" id="CUV11149.1"/>
    </source>
</evidence>
<dbReference type="AlphaFoldDB" id="A0A0S4TNU4"/>
<dbReference type="EMBL" id="LN899819">
    <property type="protein sequence ID" value="CUV11149.1"/>
    <property type="molecule type" value="Genomic_DNA"/>
</dbReference>
<evidence type="ECO:0000256" key="1">
    <source>
        <dbReference type="SAM" id="MobiDB-lite"/>
    </source>
</evidence>
<proteinExistence type="predicted"/>
<accession>A0A0S4TNU4</accession>
<organism evidence="2">
    <name type="scientific">Ralstonia solanacearum</name>
    <name type="common">Pseudomonas solanacearum</name>
    <dbReference type="NCBI Taxonomy" id="305"/>
    <lineage>
        <taxon>Bacteria</taxon>
        <taxon>Pseudomonadati</taxon>
        <taxon>Pseudomonadota</taxon>
        <taxon>Betaproteobacteria</taxon>
        <taxon>Burkholderiales</taxon>
        <taxon>Burkholderiaceae</taxon>
        <taxon>Ralstonia</taxon>
        <taxon>Ralstonia solanacearum species complex</taxon>
    </lineage>
</organism>
<sequence>MSIGIMPASVAQGRQWRGPPLSRRAAGSDVAARKRRYRRGQHPRRYRAPRHMPRRGLEGEARPVAVGSGGGDRRFDVLVPAERGEHVAPAIRDVPGFARDMAIPRFHGQRGRACRLGIHRHDDFLAALDGDAATRVQPFVGGLVLVCDPDIAPEGFFNAQILVGRHAQRHHLAGLQSEYNFC</sequence>
<reference evidence="2" key="1">
    <citation type="submission" date="2015-10" db="EMBL/GenBank/DDBJ databases">
        <authorList>
            <person name="Gilbert D.G."/>
        </authorList>
    </citation>
    <scope>NUCLEOTIDE SEQUENCE</scope>
    <source>
        <strain evidence="2">Phyl III-seqv23</strain>
    </source>
</reference>
<protein>
    <submittedName>
        <fullName evidence="2">Uncharacterized protein</fullName>
    </submittedName>
</protein>